<dbReference type="PANTHER" id="PTHR30005:SF0">
    <property type="entry name" value="RETROGRADE REGULATION PROTEIN 2"/>
    <property type="match status" value="1"/>
</dbReference>
<reference evidence="8 9" key="1">
    <citation type="submission" date="2018-11" db="EMBL/GenBank/DDBJ databases">
        <title>Paraburkholderia sp. DHOA04, isolated from soil.</title>
        <authorList>
            <person name="Gao Z.-H."/>
            <person name="Qiu L.-H."/>
            <person name="Fu J.-C."/>
        </authorList>
    </citation>
    <scope>NUCLEOTIDE SEQUENCE [LARGE SCALE GENOMIC DNA]</scope>
    <source>
        <strain evidence="8 9">DHOA04</strain>
    </source>
</reference>
<name>A0A3N6MGR6_9BURK</name>
<dbReference type="EMBL" id="RQIS01000029">
    <property type="protein sequence ID" value="RQH00205.1"/>
    <property type="molecule type" value="Genomic_DNA"/>
</dbReference>
<dbReference type="InterPro" id="IPR030673">
    <property type="entry name" value="PyroPPase_GppA_Ppx"/>
</dbReference>
<dbReference type="Gene3D" id="3.30.420.150">
    <property type="entry name" value="Exopolyphosphatase. Domain 2"/>
    <property type="match status" value="1"/>
</dbReference>
<feature type="domain" description="Ppx/GppA phosphatase N-terminal" evidence="6">
    <location>
        <begin position="57"/>
        <end position="341"/>
    </location>
</feature>
<dbReference type="Proteomes" id="UP000272778">
    <property type="component" value="Unassembled WGS sequence"/>
</dbReference>
<dbReference type="AlphaFoldDB" id="A0A3N6MGR6"/>
<comment type="similarity">
    <text evidence="1">Belongs to the GppA/Ppx family.</text>
</comment>
<dbReference type="PANTHER" id="PTHR30005">
    <property type="entry name" value="EXOPOLYPHOSPHATASE"/>
    <property type="match status" value="1"/>
</dbReference>
<evidence type="ECO:0000313" key="8">
    <source>
        <dbReference type="EMBL" id="RQH00205.1"/>
    </source>
</evidence>
<evidence type="ECO:0000256" key="2">
    <source>
        <dbReference type="ARBA" id="ARBA00012451"/>
    </source>
</evidence>
<dbReference type="Gene3D" id="1.10.3210.10">
    <property type="entry name" value="Hypothetical protein af1432"/>
    <property type="match status" value="1"/>
</dbReference>
<feature type="domain" description="Ppx/GppA phosphatase C-terminal" evidence="7">
    <location>
        <begin position="349"/>
        <end position="519"/>
    </location>
</feature>
<dbReference type="FunFam" id="3.30.420.40:FF:000023">
    <property type="entry name" value="Guanosine-5'-triphosphate,3'-diphosphate pyrophosphatase"/>
    <property type="match status" value="1"/>
</dbReference>
<dbReference type="CDD" id="cd24053">
    <property type="entry name" value="ASKHA_NBD_EcPPX-GppA-like"/>
    <property type="match status" value="1"/>
</dbReference>
<dbReference type="InterPro" id="IPR003695">
    <property type="entry name" value="Ppx_GppA_N"/>
</dbReference>
<dbReference type="PIRSF" id="PIRSF001267">
    <property type="entry name" value="Pyrophosphatase_GppA_Ppx"/>
    <property type="match status" value="1"/>
</dbReference>
<dbReference type="NCBIfam" id="TIGR03706">
    <property type="entry name" value="exo_poly_only"/>
    <property type="match status" value="1"/>
</dbReference>
<dbReference type="Gene3D" id="3.30.420.40">
    <property type="match status" value="1"/>
</dbReference>
<dbReference type="InterPro" id="IPR022371">
    <property type="entry name" value="Exopolyphosphatase"/>
</dbReference>
<dbReference type="Pfam" id="PF21447">
    <property type="entry name" value="Ppx-GppA_III"/>
    <property type="match status" value="1"/>
</dbReference>
<comment type="caution">
    <text evidence="8">The sequence shown here is derived from an EMBL/GenBank/DDBJ whole genome shotgun (WGS) entry which is preliminary data.</text>
</comment>
<evidence type="ECO:0000256" key="1">
    <source>
        <dbReference type="ARBA" id="ARBA00007125"/>
    </source>
</evidence>
<dbReference type="GO" id="GO:0006793">
    <property type="term" value="P:phosphorus metabolic process"/>
    <property type="evidence" value="ECO:0007669"/>
    <property type="project" value="InterPro"/>
</dbReference>
<evidence type="ECO:0000259" key="7">
    <source>
        <dbReference type="Pfam" id="PF21447"/>
    </source>
</evidence>
<dbReference type="Pfam" id="PF02541">
    <property type="entry name" value="Ppx-GppA"/>
    <property type="match status" value="1"/>
</dbReference>
<protein>
    <recommendedName>
        <fullName evidence="3">Exopolyphosphatase</fullName>
        <ecNumber evidence="2">3.6.1.11</ecNumber>
    </recommendedName>
</protein>
<keyword evidence="4 8" id="KW-0378">Hydrolase</keyword>
<dbReference type="InterPro" id="IPR050273">
    <property type="entry name" value="GppA/Ppx_hydrolase"/>
</dbReference>
<dbReference type="EC" id="3.6.1.11" evidence="2"/>
<dbReference type="GO" id="GO:0004309">
    <property type="term" value="F:exopolyphosphatase activity"/>
    <property type="evidence" value="ECO:0007669"/>
    <property type="project" value="UniProtKB-EC"/>
</dbReference>
<evidence type="ECO:0000256" key="5">
    <source>
        <dbReference type="ARBA" id="ARBA00047607"/>
    </source>
</evidence>
<dbReference type="SUPFAM" id="SSF109604">
    <property type="entry name" value="HD-domain/PDEase-like"/>
    <property type="match status" value="1"/>
</dbReference>
<dbReference type="InterPro" id="IPR048950">
    <property type="entry name" value="Ppx_GppA_C"/>
</dbReference>
<accession>A0A3N6MGR6</accession>
<gene>
    <name evidence="8" type="primary">ppx</name>
    <name evidence="8" type="ORF">D1Y85_25360</name>
</gene>
<proteinExistence type="inferred from homology"/>
<sequence>MKAGALKMTHFNSAAAARMAALARMEPAPSMLTNPHLIAAVDLGSNSFRLIVGRVEETEAGSQIYPVDALREPVRLAAGLSKDKMLDRASQVRGWDALRRFGERLRDFHPDHVRAVATNALRVAKNAREFLGEAEAALGFPIEVIAGREEARLIYAGAAHSVPASAGKRLVVDIGGGSTEFIIGAHYTPIRMESLYIGCVSHSRQFFPAGNVDEYTMRQAELAATREIQIISSDYHKTGWEQVIGSSGTARALAELVEANGFNDSGVTHGITRGGLERLKRALIKAENVNRLKLVALKPDRVPVLAGGLSIMIAVFDELGIDYADTTDAALRLGVLYDLLGRSQHEDMRTVTVEGFMRRYGVDRAQAGRIGELAMGFYDQLCASGEERDEERREENRMFLGWAASLHEIGLSISHSAYHKHSAYIASNADMPGFSRTDQSRLAALVLGHVGKLGKLSQARDVEWPLLFCLRLAGLLSRRRADIGLPAISVAHESSGYEVRLPNAWVQNNPLTDYNLIQEAAEWGKVGIPYRVVYSDD</sequence>
<evidence type="ECO:0000256" key="4">
    <source>
        <dbReference type="ARBA" id="ARBA00022801"/>
    </source>
</evidence>
<evidence type="ECO:0000256" key="3">
    <source>
        <dbReference type="ARBA" id="ARBA00020416"/>
    </source>
</evidence>
<organism evidence="8 9">
    <name type="scientific">Paraburkholderia dinghuensis</name>
    <dbReference type="NCBI Taxonomy" id="2305225"/>
    <lineage>
        <taxon>Bacteria</taxon>
        <taxon>Pseudomonadati</taxon>
        <taxon>Pseudomonadota</taxon>
        <taxon>Betaproteobacteria</taxon>
        <taxon>Burkholderiales</taxon>
        <taxon>Burkholderiaceae</taxon>
        <taxon>Paraburkholderia</taxon>
    </lineage>
</organism>
<comment type="catalytic activity">
    <reaction evidence="5">
        <text>[phosphate](n) + H2O = [phosphate](n-1) + phosphate + H(+)</text>
        <dbReference type="Rhea" id="RHEA:21528"/>
        <dbReference type="Rhea" id="RHEA-COMP:9859"/>
        <dbReference type="Rhea" id="RHEA-COMP:14279"/>
        <dbReference type="ChEBI" id="CHEBI:15377"/>
        <dbReference type="ChEBI" id="CHEBI:15378"/>
        <dbReference type="ChEBI" id="CHEBI:16838"/>
        <dbReference type="ChEBI" id="CHEBI:43474"/>
        <dbReference type="EC" id="3.6.1.11"/>
    </reaction>
</comment>
<keyword evidence="9" id="KW-1185">Reference proteome</keyword>
<dbReference type="OrthoDB" id="9793035at2"/>
<evidence type="ECO:0000313" key="9">
    <source>
        <dbReference type="Proteomes" id="UP000272778"/>
    </source>
</evidence>
<dbReference type="SUPFAM" id="SSF53067">
    <property type="entry name" value="Actin-like ATPase domain"/>
    <property type="match status" value="2"/>
</dbReference>
<dbReference type="InterPro" id="IPR043129">
    <property type="entry name" value="ATPase_NBD"/>
</dbReference>
<evidence type="ECO:0000259" key="6">
    <source>
        <dbReference type="Pfam" id="PF02541"/>
    </source>
</evidence>